<keyword evidence="9" id="KW-1133">Transmembrane helix</keyword>
<comment type="catalytic activity">
    <reaction evidence="1">
        <text>ATP + protein L-histidine = ADP + protein N-phospho-L-histidine.</text>
        <dbReference type="EC" id="2.7.13.3"/>
    </reaction>
</comment>
<dbReference type="PANTHER" id="PTHR24421">
    <property type="entry name" value="NITRATE/NITRITE SENSOR PROTEIN NARX-RELATED"/>
    <property type="match status" value="1"/>
</dbReference>
<evidence type="ECO:0000256" key="5">
    <source>
        <dbReference type="ARBA" id="ARBA00022741"/>
    </source>
</evidence>
<dbReference type="InterPro" id="IPR005467">
    <property type="entry name" value="His_kinase_dom"/>
</dbReference>
<dbReference type="InterPro" id="IPR011712">
    <property type="entry name" value="Sig_transdc_His_kin_sub3_dim/P"/>
</dbReference>
<evidence type="ECO:0000313" key="11">
    <source>
        <dbReference type="EMBL" id="GES07908.1"/>
    </source>
</evidence>
<proteinExistence type="predicted"/>
<feature type="domain" description="Histidine kinase" evidence="10">
    <location>
        <begin position="243"/>
        <end position="328"/>
    </location>
</feature>
<evidence type="ECO:0000256" key="7">
    <source>
        <dbReference type="ARBA" id="ARBA00022840"/>
    </source>
</evidence>
<keyword evidence="9" id="KW-0812">Transmembrane</keyword>
<dbReference type="PROSITE" id="PS50109">
    <property type="entry name" value="HIS_KIN"/>
    <property type="match status" value="1"/>
</dbReference>
<dbReference type="Pfam" id="PF02518">
    <property type="entry name" value="HATPase_c"/>
    <property type="match status" value="1"/>
</dbReference>
<sequence length="333" mass="35449">MLVLPIAWRRWRPVVAFAIAVAGLAAVELAAREMLALGFVSVACVLYTVAAMCRTRTAFVALGVALAAAVASGIPAFPRLVGAPVMSVLLFTTVWSVGYAVGAHRRHLAQALRHQAVLARQRVMAERMRIARELHDVVAHGMSVVTVQAGLAALVLDDRPQETRDALTAIETTSRQCLAEMRRLLGVLRVEDQGDPPGTAPAPGLADLDRLLAQSAGAGVRVDLSVTGRRHALPAGIDLAAYRIVQEALTNVVKHAATDSARVNVHYRADEVAIEITDDGQGGRAARPHRGHGLAGMRERVHLYDGTFDAAPRPEGGFRVSATLPIPSTEHLG</sequence>
<evidence type="ECO:0000313" key="12">
    <source>
        <dbReference type="Proteomes" id="UP000331127"/>
    </source>
</evidence>
<dbReference type="InterPro" id="IPR036890">
    <property type="entry name" value="HATPase_C_sf"/>
</dbReference>
<keyword evidence="3" id="KW-0597">Phosphoprotein</keyword>
<dbReference type="Gene3D" id="1.20.5.1930">
    <property type="match status" value="1"/>
</dbReference>
<dbReference type="InterPro" id="IPR055558">
    <property type="entry name" value="DUF7134"/>
</dbReference>
<dbReference type="GO" id="GO:0000155">
    <property type="term" value="F:phosphorelay sensor kinase activity"/>
    <property type="evidence" value="ECO:0007669"/>
    <property type="project" value="InterPro"/>
</dbReference>
<feature type="transmembrane region" description="Helical" evidence="9">
    <location>
        <begin position="83"/>
        <end position="103"/>
    </location>
</feature>
<keyword evidence="6 11" id="KW-0418">Kinase</keyword>
<keyword evidence="4" id="KW-0808">Transferase</keyword>
<evidence type="ECO:0000256" key="1">
    <source>
        <dbReference type="ARBA" id="ARBA00000085"/>
    </source>
</evidence>
<keyword evidence="9" id="KW-0472">Membrane</keyword>
<dbReference type="GO" id="GO:0046983">
    <property type="term" value="F:protein dimerization activity"/>
    <property type="evidence" value="ECO:0007669"/>
    <property type="project" value="InterPro"/>
</dbReference>
<dbReference type="SMART" id="SM00387">
    <property type="entry name" value="HATPase_c"/>
    <property type="match status" value="1"/>
</dbReference>
<keyword evidence="12" id="KW-1185">Reference proteome</keyword>
<evidence type="ECO:0000259" key="10">
    <source>
        <dbReference type="PROSITE" id="PS50109"/>
    </source>
</evidence>
<dbReference type="Pfam" id="PF07730">
    <property type="entry name" value="HisKA_3"/>
    <property type="match status" value="1"/>
</dbReference>
<dbReference type="AlphaFoldDB" id="A0A5M3WNK3"/>
<gene>
    <name evidence="11" type="ORF">Amac_015030</name>
</gene>
<evidence type="ECO:0000256" key="3">
    <source>
        <dbReference type="ARBA" id="ARBA00022553"/>
    </source>
</evidence>
<dbReference type="CDD" id="cd16917">
    <property type="entry name" value="HATPase_UhpB-NarQ-NarX-like"/>
    <property type="match status" value="1"/>
</dbReference>
<dbReference type="Proteomes" id="UP000331127">
    <property type="component" value="Unassembled WGS sequence"/>
</dbReference>
<dbReference type="Pfam" id="PF23539">
    <property type="entry name" value="DUF7134"/>
    <property type="match status" value="1"/>
</dbReference>
<dbReference type="GO" id="GO:0005524">
    <property type="term" value="F:ATP binding"/>
    <property type="evidence" value="ECO:0007669"/>
    <property type="project" value="UniProtKB-KW"/>
</dbReference>
<dbReference type="InterPro" id="IPR050482">
    <property type="entry name" value="Sensor_HK_TwoCompSys"/>
</dbReference>
<evidence type="ECO:0000256" key="8">
    <source>
        <dbReference type="ARBA" id="ARBA00023012"/>
    </source>
</evidence>
<dbReference type="InterPro" id="IPR003594">
    <property type="entry name" value="HATPase_dom"/>
</dbReference>
<dbReference type="EMBL" id="BLAE01000008">
    <property type="protein sequence ID" value="GES07908.1"/>
    <property type="molecule type" value="Genomic_DNA"/>
</dbReference>
<dbReference type="GO" id="GO:0016020">
    <property type="term" value="C:membrane"/>
    <property type="evidence" value="ECO:0007669"/>
    <property type="project" value="InterPro"/>
</dbReference>
<accession>A0A5M3WNK3</accession>
<evidence type="ECO:0000256" key="9">
    <source>
        <dbReference type="SAM" id="Phobius"/>
    </source>
</evidence>
<dbReference type="SUPFAM" id="SSF55874">
    <property type="entry name" value="ATPase domain of HSP90 chaperone/DNA topoisomerase II/histidine kinase"/>
    <property type="match status" value="1"/>
</dbReference>
<reference evidence="11 12" key="1">
    <citation type="submission" date="2019-10" db="EMBL/GenBank/DDBJ databases">
        <title>Whole genome shotgun sequence of Acrocarpospora macrocephala NBRC 16266.</title>
        <authorList>
            <person name="Ichikawa N."/>
            <person name="Kimura A."/>
            <person name="Kitahashi Y."/>
            <person name="Komaki H."/>
            <person name="Oguchi A."/>
        </authorList>
    </citation>
    <scope>NUCLEOTIDE SEQUENCE [LARGE SCALE GENOMIC DNA]</scope>
    <source>
        <strain evidence="11 12">NBRC 16266</strain>
    </source>
</reference>
<dbReference type="EC" id="2.7.13.3" evidence="2"/>
<organism evidence="11 12">
    <name type="scientific">Acrocarpospora macrocephala</name>
    <dbReference type="NCBI Taxonomy" id="150177"/>
    <lineage>
        <taxon>Bacteria</taxon>
        <taxon>Bacillati</taxon>
        <taxon>Actinomycetota</taxon>
        <taxon>Actinomycetes</taxon>
        <taxon>Streptosporangiales</taxon>
        <taxon>Streptosporangiaceae</taxon>
        <taxon>Acrocarpospora</taxon>
    </lineage>
</organism>
<keyword evidence="8" id="KW-0902">Two-component regulatory system</keyword>
<evidence type="ECO:0000256" key="2">
    <source>
        <dbReference type="ARBA" id="ARBA00012438"/>
    </source>
</evidence>
<evidence type="ECO:0000256" key="6">
    <source>
        <dbReference type="ARBA" id="ARBA00022777"/>
    </source>
</evidence>
<name>A0A5M3WNK3_9ACTN</name>
<feature type="transmembrane region" description="Helical" evidence="9">
    <location>
        <begin position="35"/>
        <end position="52"/>
    </location>
</feature>
<keyword evidence="7" id="KW-0067">ATP-binding</keyword>
<dbReference type="PANTHER" id="PTHR24421:SF10">
    <property type="entry name" value="NITRATE_NITRITE SENSOR PROTEIN NARQ"/>
    <property type="match status" value="1"/>
</dbReference>
<protein>
    <recommendedName>
        <fullName evidence="2">histidine kinase</fullName>
        <ecNumber evidence="2">2.7.13.3</ecNumber>
    </recommendedName>
</protein>
<dbReference type="Gene3D" id="3.30.565.10">
    <property type="entry name" value="Histidine kinase-like ATPase, C-terminal domain"/>
    <property type="match status" value="1"/>
</dbReference>
<evidence type="ECO:0000256" key="4">
    <source>
        <dbReference type="ARBA" id="ARBA00022679"/>
    </source>
</evidence>
<comment type="caution">
    <text evidence="11">The sequence shown here is derived from an EMBL/GenBank/DDBJ whole genome shotgun (WGS) entry which is preliminary data.</text>
</comment>
<keyword evidence="5" id="KW-0547">Nucleotide-binding</keyword>
<feature type="transmembrane region" description="Helical" evidence="9">
    <location>
        <begin position="59"/>
        <end position="77"/>
    </location>
</feature>